<dbReference type="RefSeq" id="XP_006666618.1">
    <property type="nucleotide sequence ID" value="XM_006666555.1"/>
</dbReference>
<keyword evidence="2" id="KW-1185">Reference proteome</keyword>
<evidence type="ECO:0000313" key="1">
    <source>
        <dbReference type="EMBL" id="EGX96741.1"/>
    </source>
</evidence>
<gene>
    <name evidence="1" type="ORF">CCM_01399</name>
</gene>
<dbReference type="KEGG" id="cmt:CCM_01399"/>
<dbReference type="InParanoid" id="G3J4S6"/>
<evidence type="ECO:0000313" key="2">
    <source>
        <dbReference type="Proteomes" id="UP000001610"/>
    </source>
</evidence>
<dbReference type="EMBL" id="JH126399">
    <property type="protein sequence ID" value="EGX96741.1"/>
    <property type="molecule type" value="Genomic_DNA"/>
</dbReference>
<accession>G3J4S6</accession>
<proteinExistence type="predicted"/>
<protein>
    <submittedName>
        <fullName evidence="1">Uncharacterized protein</fullName>
    </submittedName>
</protein>
<dbReference type="HOGENOM" id="CLU_1570567_0_0_1"/>
<sequence length="170" mass="18726">MKWFHKALQVVNHITFKLVILSVRSVSFSILFCFLKLEPSTSVTLSSLPIRCSRISLIPGGKWNSTRSYVIAAWPAPTIGNRGNLRLGGVMLVSQVFLALRRAGRAGVNRWRFVRFVQRRARHTVDVGRHTMSFGGDKAALVSSYLQPVSSSGAVYSVVQVESQAAKPPG</sequence>
<dbReference type="AlphaFoldDB" id="G3J4S6"/>
<name>G3J4S6_CORMM</name>
<dbReference type="VEuPathDB" id="FungiDB:CCM_01399"/>
<reference evidence="1 2" key="1">
    <citation type="journal article" date="2011" name="Genome Biol.">
        <title>Genome sequence of the insect pathogenic fungus Cordyceps militaris, a valued traditional Chinese medicine.</title>
        <authorList>
            <person name="Zheng P."/>
            <person name="Xia Y."/>
            <person name="Xiao G."/>
            <person name="Xiong C."/>
            <person name="Hu X."/>
            <person name="Zhang S."/>
            <person name="Zheng H."/>
            <person name="Huang Y."/>
            <person name="Zhou Y."/>
            <person name="Wang S."/>
            <person name="Zhao G.P."/>
            <person name="Liu X."/>
            <person name="St Leger R.J."/>
            <person name="Wang C."/>
        </authorList>
    </citation>
    <scope>NUCLEOTIDE SEQUENCE [LARGE SCALE GENOMIC DNA]</scope>
    <source>
        <strain evidence="1 2">CM01</strain>
    </source>
</reference>
<organism evidence="1 2">
    <name type="scientific">Cordyceps militaris (strain CM01)</name>
    <name type="common">Caterpillar fungus</name>
    <dbReference type="NCBI Taxonomy" id="983644"/>
    <lineage>
        <taxon>Eukaryota</taxon>
        <taxon>Fungi</taxon>
        <taxon>Dikarya</taxon>
        <taxon>Ascomycota</taxon>
        <taxon>Pezizomycotina</taxon>
        <taxon>Sordariomycetes</taxon>
        <taxon>Hypocreomycetidae</taxon>
        <taxon>Hypocreales</taxon>
        <taxon>Cordycipitaceae</taxon>
        <taxon>Cordyceps</taxon>
    </lineage>
</organism>
<dbReference type="Proteomes" id="UP000001610">
    <property type="component" value="Unassembled WGS sequence"/>
</dbReference>
<dbReference type="GeneID" id="18163430"/>